<sequence length="893" mass="97397">MATGSGNAAPPQQSAAAHQSAAQQNVAQQSVPVQQNVPIQQSVPTQQSLPAQQSTPTQQTVTQQSLAQQSVPAQQRGAPLQQSVPQQSVSAQHVVAQPSLPTQQSLPPQHSVPAQRDVPAQQVPVQHTANTQRPVTAPAVATATPSNQATAGPPPFLPLHVFNAVTSLDTTVTQNYAASPAGVTIGSIAEKMTDLDPGNRRHSSERTEGQLQEPTLADKLKHKLHIGKDKDTDDVPSHDKHGYTHYKHDQTNQEYADNWQSDNMRPLDHAQLSEIMKCGAWRGTKPSELFLNVYAQALLALDKDILNGMVSPSLMGSTGVVPFTIISVIPDIIAHHADLITRAEHEIFLATNFWEASTAAHVITDAMRELSNRVVKRGGKPVVMKLMYDRGNPKQAVQPHQPVDAKTYTGPKVKLPWPEDIPGIQLEVQNYHVPPVGTFHSKYMVVDRKVAIINSNNIQDRVNVEMMVHLEGPIVQSFYDMALLSWWNEMDPPLPLLSQNPQYPDPGSSSHYQFGTDHPLAQTHGDLHAAGARAFNTLSSQLEQYNFQEGTTQAGFQKAQDVSAGQAGSPQDAMVPGSQPEGTSAPAVGTTQPLKNTTNKNEHWDRFNAEEAIRVNSQLNSPAAVTQHLNTGTPINATDTSTEASAPFQPIILNEPHDPVPMAMVNRPPRGRPGHGDTIVPQDQAWLAGFKFARKNVFIQTPTFNAKPVVAAALEAVKRGILVEIYADLGFNDEGELLPFQGGTNEMVAQHMYAALDPVERPNLRIYWYTGKDQATPINATHKSRNCHVKLMLVDDQIAIQGNGNQDSQSWYHSQEINVLIDSPQICVEWRKALDRNQNTKVRGLVSSQDGMWRDPNGNLLPGTKPPPSAMVRPFVGVKGAIQRVRGEGGFAT</sequence>
<evidence type="ECO:0000313" key="3">
    <source>
        <dbReference type="EMBL" id="RSH77461.1"/>
    </source>
</evidence>
<accession>A0A427XEX4</accession>
<dbReference type="InterPro" id="IPR025202">
    <property type="entry name" value="PLD-like_dom"/>
</dbReference>
<dbReference type="PANTHER" id="PTHR21248:SF22">
    <property type="entry name" value="PHOSPHOLIPASE D"/>
    <property type="match status" value="1"/>
</dbReference>
<gene>
    <name evidence="3" type="ORF">EHS24_003433</name>
</gene>
<dbReference type="CDD" id="cd00138">
    <property type="entry name" value="PLDc_SF"/>
    <property type="match status" value="2"/>
</dbReference>
<dbReference type="Pfam" id="PF13091">
    <property type="entry name" value="PLDc_2"/>
    <property type="match status" value="1"/>
</dbReference>
<dbReference type="STRING" id="105984.A0A427XEX4"/>
<comment type="caution">
    <text evidence="3">The sequence shown here is derived from an EMBL/GenBank/DDBJ whole genome shotgun (WGS) entry which is preliminary data.</text>
</comment>
<feature type="compositionally biased region" description="Low complexity" evidence="1">
    <location>
        <begin position="78"/>
        <end position="94"/>
    </location>
</feature>
<dbReference type="GO" id="GO:0032049">
    <property type="term" value="P:cardiolipin biosynthetic process"/>
    <property type="evidence" value="ECO:0007669"/>
    <property type="project" value="UniProtKB-ARBA"/>
</dbReference>
<organism evidence="3 4">
    <name type="scientific">Apiotrichum porosum</name>
    <dbReference type="NCBI Taxonomy" id="105984"/>
    <lineage>
        <taxon>Eukaryota</taxon>
        <taxon>Fungi</taxon>
        <taxon>Dikarya</taxon>
        <taxon>Basidiomycota</taxon>
        <taxon>Agaricomycotina</taxon>
        <taxon>Tremellomycetes</taxon>
        <taxon>Trichosporonales</taxon>
        <taxon>Trichosporonaceae</taxon>
        <taxon>Apiotrichum</taxon>
    </lineage>
</organism>
<dbReference type="GO" id="GO:0030572">
    <property type="term" value="F:phosphatidyltransferase activity"/>
    <property type="evidence" value="ECO:0007669"/>
    <property type="project" value="UniProtKB-ARBA"/>
</dbReference>
<dbReference type="OrthoDB" id="9997422at2759"/>
<dbReference type="PANTHER" id="PTHR21248">
    <property type="entry name" value="CARDIOLIPIN SYNTHASE"/>
    <property type="match status" value="1"/>
</dbReference>
<feature type="compositionally biased region" description="Low complexity" evidence="1">
    <location>
        <begin position="7"/>
        <end position="71"/>
    </location>
</feature>
<protein>
    <recommendedName>
        <fullName evidence="2">PLD phosphodiesterase domain-containing protein</fullName>
    </recommendedName>
</protein>
<dbReference type="Proteomes" id="UP000279236">
    <property type="component" value="Unassembled WGS sequence"/>
</dbReference>
<reference evidence="3 4" key="1">
    <citation type="submission" date="2018-11" db="EMBL/GenBank/DDBJ databases">
        <title>Genome sequence of Apiotrichum porosum DSM 27194.</title>
        <authorList>
            <person name="Aliyu H."/>
            <person name="Gorte O."/>
            <person name="Ochsenreither K."/>
        </authorList>
    </citation>
    <scope>NUCLEOTIDE SEQUENCE [LARGE SCALE GENOMIC DNA]</scope>
    <source>
        <strain evidence="3 4">DSM 27194</strain>
    </source>
</reference>
<dbReference type="AlphaFoldDB" id="A0A427XEX4"/>
<feature type="domain" description="PLD phosphodiesterase" evidence="2">
    <location>
        <begin position="435"/>
        <end position="462"/>
    </location>
</feature>
<dbReference type="PROSITE" id="PS50035">
    <property type="entry name" value="PLD"/>
    <property type="match status" value="2"/>
</dbReference>
<dbReference type="EMBL" id="RSCE01000016">
    <property type="protein sequence ID" value="RSH77461.1"/>
    <property type="molecule type" value="Genomic_DNA"/>
</dbReference>
<feature type="domain" description="PLD phosphodiesterase" evidence="2">
    <location>
        <begin position="783"/>
        <end position="810"/>
    </location>
</feature>
<feature type="region of interest" description="Disordered" evidence="1">
    <location>
        <begin position="1"/>
        <end position="94"/>
    </location>
</feature>
<keyword evidence="4" id="KW-1185">Reference proteome</keyword>
<feature type="compositionally biased region" description="Polar residues" evidence="1">
    <location>
        <begin position="589"/>
        <end position="599"/>
    </location>
</feature>
<name>A0A427XEX4_9TREE</name>
<dbReference type="SUPFAM" id="SSF56024">
    <property type="entry name" value="Phospholipase D/nuclease"/>
    <property type="match status" value="2"/>
</dbReference>
<evidence type="ECO:0000256" key="1">
    <source>
        <dbReference type="SAM" id="MobiDB-lite"/>
    </source>
</evidence>
<dbReference type="InterPro" id="IPR001736">
    <property type="entry name" value="PLipase_D/transphosphatidylase"/>
</dbReference>
<dbReference type="Gene3D" id="3.30.870.10">
    <property type="entry name" value="Endonuclease Chain A"/>
    <property type="match status" value="2"/>
</dbReference>
<evidence type="ECO:0000259" key="2">
    <source>
        <dbReference type="PROSITE" id="PS50035"/>
    </source>
</evidence>
<evidence type="ECO:0000313" key="4">
    <source>
        <dbReference type="Proteomes" id="UP000279236"/>
    </source>
</evidence>
<dbReference type="RefSeq" id="XP_028472608.1">
    <property type="nucleotide sequence ID" value="XM_028619112.1"/>
</dbReference>
<dbReference type="GeneID" id="39587976"/>
<proteinExistence type="predicted"/>
<feature type="region of interest" description="Disordered" evidence="1">
    <location>
        <begin position="559"/>
        <end position="599"/>
    </location>
</feature>